<dbReference type="STRING" id="1387353.BSF38_00907"/>
<dbReference type="PANTHER" id="PTHR38480">
    <property type="entry name" value="SLR0254 PROTEIN"/>
    <property type="match status" value="1"/>
</dbReference>
<evidence type="ECO:0000256" key="5">
    <source>
        <dbReference type="SAM" id="MobiDB-lite"/>
    </source>
</evidence>
<dbReference type="RefSeq" id="WP_076343655.1">
    <property type="nucleotide sequence ID" value="NZ_CP019082.1"/>
</dbReference>
<dbReference type="Pfam" id="PF06271">
    <property type="entry name" value="RDD"/>
    <property type="match status" value="1"/>
</dbReference>
<dbReference type="GO" id="GO:0016020">
    <property type="term" value="C:membrane"/>
    <property type="evidence" value="ECO:0007669"/>
    <property type="project" value="UniProtKB-SubCell"/>
</dbReference>
<evidence type="ECO:0000256" key="4">
    <source>
        <dbReference type="ARBA" id="ARBA00023136"/>
    </source>
</evidence>
<gene>
    <name evidence="8" type="ORF">BSF38_00907</name>
</gene>
<protein>
    <recommendedName>
        <fullName evidence="7">RDD domain-containing protein</fullName>
    </recommendedName>
</protein>
<dbReference type="OrthoDB" id="9787732at2"/>
<keyword evidence="4 6" id="KW-0472">Membrane</keyword>
<proteinExistence type="predicted"/>
<name>A0A1U7CKS6_9BACT</name>
<reference evidence="9" key="1">
    <citation type="submission" date="2016-12" db="EMBL/GenBank/DDBJ databases">
        <title>Comparative genomics of four Isosphaeraceae planctomycetes: a common pool of plasmids and glycoside hydrolase genes.</title>
        <authorList>
            <person name="Ivanova A."/>
        </authorList>
    </citation>
    <scope>NUCLEOTIDE SEQUENCE [LARGE SCALE GENOMIC DNA]</scope>
    <source>
        <strain evidence="9">PX4</strain>
    </source>
</reference>
<dbReference type="InterPro" id="IPR010432">
    <property type="entry name" value="RDD"/>
</dbReference>
<evidence type="ECO:0000259" key="7">
    <source>
        <dbReference type="Pfam" id="PF06271"/>
    </source>
</evidence>
<dbReference type="KEGG" id="pbor:BSF38_00907"/>
<accession>A0A1U7CKS6</accession>
<feature type="domain" description="RDD" evidence="7">
    <location>
        <begin position="27"/>
        <end position="162"/>
    </location>
</feature>
<feature type="transmembrane region" description="Helical" evidence="6">
    <location>
        <begin position="129"/>
        <end position="149"/>
    </location>
</feature>
<organism evidence="8 9">
    <name type="scientific">Paludisphaera borealis</name>
    <dbReference type="NCBI Taxonomy" id="1387353"/>
    <lineage>
        <taxon>Bacteria</taxon>
        <taxon>Pseudomonadati</taxon>
        <taxon>Planctomycetota</taxon>
        <taxon>Planctomycetia</taxon>
        <taxon>Isosphaerales</taxon>
        <taxon>Isosphaeraceae</taxon>
        <taxon>Paludisphaera</taxon>
    </lineage>
</organism>
<evidence type="ECO:0000313" key="9">
    <source>
        <dbReference type="Proteomes" id="UP000186309"/>
    </source>
</evidence>
<evidence type="ECO:0000256" key="6">
    <source>
        <dbReference type="SAM" id="Phobius"/>
    </source>
</evidence>
<evidence type="ECO:0000313" key="8">
    <source>
        <dbReference type="EMBL" id="APW59483.1"/>
    </source>
</evidence>
<dbReference type="Proteomes" id="UP000186309">
    <property type="component" value="Chromosome"/>
</dbReference>
<keyword evidence="2 6" id="KW-0812">Transmembrane</keyword>
<feature type="region of interest" description="Disordered" evidence="5">
    <location>
        <begin position="253"/>
        <end position="275"/>
    </location>
</feature>
<keyword evidence="9" id="KW-1185">Reference proteome</keyword>
<sequence>MNDHRKPLGQRVLTIRTPENIELTYALAGPGSRAAAYLVDVFAMMIIGQIFVNLLISVVTALLSGLGPGSQTWVAAIGGLVAFSLYNGYFILFEWLWNGQTPGKRLLHVRVIRQGGYALSAFDTLLRNLLRVIDFLPFFYGVGLVSMLLTRDSQRLGDLVAGTLVVYQDPVETESLLPVLPAASTAEPPLPASALAAVPGEVVELVGIYLRSREEMTPRPRQEIAVELADLIHEASGLDPQAGQSVESFLTSIVRQSEQAPPSSTPPPVEAELLS</sequence>
<feature type="transmembrane region" description="Helical" evidence="6">
    <location>
        <begin position="41"/>
        <end position="66"/>
    </location>
</feature>
<dbReference type="AlphaFoldDB" id="A0A1U7CKS6"/>
<comment type="subcellular location">
    <subcellularLocation>
        <location evidence="1">Membrane</location>
        <topology evidence="1">Multi-pass membrane protein</topology>
    </subcellularLocation>
</comment>
<feature type="transmembrane region" description="Helical" evidence="6">
    <location>
        <begin position="73"/>
        <end position="97"/>
    </location>
</feature>
<feature type="compositionally biased region" description="Polar residues" evidence="5">
    <location>
        <begin position="253"/>
        <end position="262"/>
    </location>
</feature>
<evidence type="ECO:0000256" key="3">
    <source>
        <dbReference type="ARBA" id="ARBA00022989"/>
    </source>
</evidence>
<evidence type="ECO:0000256" key="1">
    <source>
        <dbReference type="ARBA" id="ARBA00004141"/>
    </source>
</evidence>
<dbReference type="PANTHER" id="PTHR38480:SF1">
    <property type="entry name" value="SLR0254 PROTEIN"/>
    <property type="match status" value="1"/>
</dbReference>
<dbReference type="EMBL" id="CP019082">
    <property type="protein sequence ID" value="APW59483.1"/>
    <property type="molecule type" value="Genomic_DNA"/>
</dbReference>
<evidence type="ECO:0000256" key="2">
    <source>
        <dbReference type="ARBA" id="ARBA00022692"/>
    </source>
</evidence>
<keyword evidence="3 6" id="KW-1133">Transmembrane helix</keyword>